<gene>
    <name evidence="2" type="ORF">LtaPh_2703100</name>
</gene>
<feature type="region of interest" description="Disordered" evidence="1">
    <location>
        <begin position="450"/>
        <end position="474"/>
    </location>
</feature>
<evidence type="ECO:0000256" key="1">
    <source>
        <dbReference type="SAM" id="MobiDB-lite"/>
    </source>
</evidence>
<protein>
    <submittedName>
        <fullName evidence="2">Uncharacterized protein</fullName>
    </submittedName>
</protein>
<proteinExistence type="predicted"/>
<dbReference type="VEuPathDB" id="TriTrypDB:LtaPh_2703100"/>
<comment type="caution">
    <text evidence="2">The sequence shown here is derived from an EMBL/GenBank/DDBJ whole genome shotgun (WGS) entry which is preliminary data.</text>
</comment>
<dbReference type="OrthoDB" id="271584at2759"/>
<organism evidence="2 3">
    <name type="scientific">Leishmania tarentolae</name>
    <name type="common">Sauroleishmania tarentolae</name>
    <dbReference type="NCBI Taxonomy" id="5689"/>
    <lineage>
        <taxon>Eukaryota</taxon>
        <taxon>Discoba</taxon>
        <taxon>Euglenozoa</taxon>
        <taxon>Kinetoplastea</taxon>
        <taxon>Metakinetoplastina</taxon>
        <taxon>Trypanosomatida</taxon>
        <taxon>Trypanosomatidae</taxon>
        <taxon>Leishmaniinae</taxon>
        <taxon>Leishmania</taxon>
        <taxon>lizard Leishmania</taxon>
    </lineage>
</organism>
<accession>A0A640KJD2</accession>
<keyword evidence="3" id="KW-1185">Reference proteome</keyword>
<reference evidence="2" key="1">
    <citation type="submission" date="2019-11" db="EMBL/GenBank/DDBJ databases">
        <title>Leishmania tarentolae CDS.</title>
        <authorList>
            <person name="Goto Y."/>
            <person name="Yamagishi J."/>
        </authorList>
    </citation>
    <scope>NUCLEOTIDE SEQUENCE [LARGE SCALE GENOMIC DNA]</scope>
    <source>
        <strain evidence="2">Parrot Tar II</strain>
    </source>
</reference>
<dbReference type="AlphaFoldDB" id="A0A640KJD2"/>
<name>A0A640KJD2_LEITA</name>
<sequence length="496" mass="55584">MHRCIRLLYACNSGAMTVAAPPPAVLETSASSSIRLFQKCLNPVTSPGDVARLAADLLPAIGRGELALNQQVELLQTLAARSIRYEGVMLRCLWTVFKAPSPAGDGDDVSVESSMTRQCCSLSELSTYTSSAFQIMAEQQFLNDPQMTAVALGRCVELTPYATLDGLRRMYRGLRAANNMFFSLAEVAHHSSEVTETMTTKEFYETGDVPDEETLRHQPNLLDVLCGEVELQLRHLCDAYARAAPRPLDVNDGLFAPVATGALLILSAERDTHERQWFLDVLESLAVVGVLHASTLDSLTTLVSRYCTQPSAGFFIKALTHAVRIEERVVDPLTYEESAAVRDARRRLTLYLSSKIQQTRGIHKYLRRHPQELLLLRRLFERDSAEPTLSAALWDAVRTIRVAHRHTVAASQTCRRPVGGLFQKMYDVKVKPISVNNAETERFVPPEFKTWRSPAATPRGGHPQNRRPQRRMAFGTRRISKNYIKNKRKKFCPEVF</sequence>
<dbReference type="Proteomes" id="UP000419144">
    <property type="component" value="Unassembled WGS sequence"/>
</dbReference>
<dbReference type="EMBL" id="BLBS01000037">
    <property type="protein sequence ID" value="GET89673.1"/>
    <property type="molecule type" value="Genomic_DNA"/>
</dbReference>
<evidence type="ECO:0000313" key="2">
    <source>
        <dbReference type="EMBL" id="GET89673.1"/>
    </source>
</evidence>
<evidence type="ECO:0000313" key="3">
    <source>
        <dbReference type="Proteomes" id="UP000419144"/>
    </source>
</evidence>